<dbReference type="InterPro" id="IPR007728">
    <property type="entry name" value="Pre-SET_dom"/>
</dbReference>
<reference evidence="9" key="1">
    <citation type="journal article" date="2023" name="Science">
        <title>Elucidation of the pathway for biosynthesis of saponin adjuvants from the soapbark tree.</title>
        <authorList>
            <person name="Reed J."/>
            <person name="Orme A."/>
            <person name="El-Demerdash A."/>
            <person name="Owen C."/>
            <person name="Martin L.B.B."/>
            <person name="Misra R.C."/>
            <person name="Kikuchi S."/>
            <person name="Rejzek M."/>
            <person name="Martin A.C."/>
            <person name="Harkess A."/>
            <person name="Leebens-Mack J."/>
            <person name="Louveau T."/>
            <person name="Stephenson M.J."/>
            <person name="Osbourn A."/>
        </authorList>
    </citation>
    <scope>NUCLEOTIDE SEQUENCE</scope>
    <source>
        <strain evidence="9">S10</strain>
    </source>
</reference>
<evidence type="ECO:0000256" key="4">
    <source>
        <dbReference type="ARBA" id="ARBA00022679"/>
    </source>
</evidence>
<dbReference type="InterPro" id="IPR046341">
    <property type="entry name" value="SET_dom_sf"/>
</dbReference>
<dbReference type="PROSITE" id="PS50867">
    <property type="entry name" value="PRE_SET"/>
    <property type="match status" value="1"/>
</dbReference>
<dbReference type="GO" id="GO:0005694">
    <property type="term" value="C:chromosome"/>
    <property type="evidence" value="ECO:0007669"/>
    <property type="project" value="UniProtKB-SubCell"/>
</dbReference>
<dbReference type="Pfam" id="PF05033">
    <property type="entry name" value="Pre-SET"/>
    <property type="match status" value="1"/>
</dbReference>
<comment type="subcellular location">
    <subcellularLocation>
        <location evidence="1">Chromosome</location>
    </subcellularLocation>
</comment>
<name>A0AAD7PZL2_QUISA</name>
<keyword evidence="3" id="KW-0489">Methyltransferase</keyword>
<evidence type="ECO:0000256" key="2">
    <source>
        <dbReference type="ARBA" id="ARBA00022454"/>
    </source>
</evidence>
<evidence type="ECO:0000313" key="10">
    <source>
        <dbReference type="Proteomes" id="UP001163823"/>
    </source>
</evidence>
<evidence type="ECO:0000259" key="7">
    <source>
        <dbReference type="PROSITE" id="PS50867"/>
    </source>
</evidence>
<comment type="caution">
    <text evidence="9">The sequence shown here is derived from an EMBL/GenBank/DDBJ whole genome shotgun (WGS) entry which is preliminary data.</text>
</comment>
<dbReference type="GO" id="GO:0042054">
    <property type="term" value="F:histone methyltransferase activity"/>
    <property type="evidence" value="ECO:0007669"/>
    <property type="project" value="InterPro"/>
</dbReference>
<dbReference type="GO" id="GO:0005634">
    <property type="term" value="C:nucleus"/>
    <property type="evidence" value="ECO:0007669"/>
    <property type="project" value="InterPro"/>
</dbReference>
<keyword evidence="10" id="KW-1185">Reference proteome</keyword>
<dbReference type="EMBL" id="JARAOO010000004">
    <property type="protein sequence ID" value="KAJ7972043.1"/>
    <property type="molecule type" value="Genomic_DNA"/>
</dbReference>
<gene>
    <name evidence="9" type="ORF">O6P43_009988</name>
</gene>
<sequence length="256" mass="28846">MLITEKGPAYFTYLPTLEYSKPINPVEPSMGCSCIGGCLPGNFNCHCIQKNEGYLPHSANGVLVNLKSLIYECGPSCQCPPNCQNRVSQSGLKFRLEVFKSKDKGWGLRSWDAIRAGAFICEYAGEVTDSSKAEELCGENEDDYLFDSTQTYQQLEIFPRESYESLNIPFPLFITAKNVGNVARFMNHSCSPNVFWRPMLRENKNETDLHIAFHAVRNIPHMAELTYDYGMVLPIKAGQKKKKCLCGSAKCRDFFC</sequence>
<feature type="domain" description="SET" evidence="6">
    <location>
        <begin position="94"/>
        <end position="230"/>
    </location>
</feature>
<dbReference type="SMART" id="SM00317">
    <property type="entry name" value="SET"/>
    <property type="match status" value="1"/>
</dbReference>
<evidence type="ECO:0000259" key="6">
    <source>
        <dbReference type="PROSITE" id="PS50280"/>
    </source>
</evidence>
<evidence type="ECO:0000259" key="8">
    <source>
        <dbReference type="PROSITE" id="PS50868"/>
    </source>
</evidence>
<proteinExistence type="predicted"/>
<evidence type="ECO:0000256" key="3">
    <source>
        <dbReference type="ARBA" id="ARBA00022603"/>
    </source>
</evidence>
<protein>
    <submittedName>
        <fullName evidence="9">Histone-lysine N-methyltransferase, H3 lysine-9 specific SUVH1</fullName>
    </submittedName>
</protein>
<dbReference type="GO" id="GO:0032259">
    <property type="term" value="P:methylation"/>
    <property type="evidence" value="ECO:0007669"/>
    <property type="project" value="UniProtKB-KW"/>
</dbReference>
<accession>A0AAD7PZL2</accession>
<evidence type="ECO:0000313" key="9">
    <source>
        <dbReference type="EMBL" id="KAJ7972043.1"/>
    </source>
</evidence>
<dbReference type="SUPFAM" id="SSF82199">
    <property type="entry name" value="SET domain"/>
    <property type="match status" value="1"/>
</dbReference>
<evidence type="ECO:0000256" key="1">
    <source>
        <dbReference type="ARBA" id="ARBA00004286"/>
    </source>
</evidence>
<dbReference type="InterPro" id="IPR001214">
    <property type="entry name" value="SET_dom"/>
</dbReference>
<dbReference type="Pfam" id="PF00856">
    <property type="entry name" value="SET"/>
    <property type="match status" value="1"/>
</dbReference>
<dbReference type="PANTHER" id="PTHR45660:SF13">
    <property type="entry name" value="HISTONE-LYSINE N-METHYLTRANSFERASE SETMAR"/>
    <property type="match status" value="1"/>
</dbReference>
<evidence type="ECO:0000256" key="5">
    <source>
        <dbReference type="ARBA" id="ARBA00022691"/>
    </source>
</evidence>
<dbReference type="AlphaFoldDB" id="A0AAD7PZL2"/>
<dbReference type="PANTHER" id="PTHR45660">
    <property type="entry name" value="HISTONE-LYSINE N-METHYLTRANSFERASE SETMAR"/>
    <property type="match status" value="1"/>
</dbReference>
<dbReference type="InterPro" id="IPR003616">
    <property type="entry name" value="Post-SET_dom"/>
</dbReference>
<feature type="domain" description="Pre-SET" evidence="7">
    <location>
        <begin position="30"/>
        <end position="91"/>
    </location>
</feature>
<dbReference type="Proteomes" id="UP001163823">
    <property type="component" value="Chromosome 4"/>
</dbReference>
<dbReference type="KEGG" id="qsa:O6P43_009988"/>
<dbReference type="GO" id="GO:0003690">
    <property type="term" value="F:double-stranded DNA binding"/>
    <property type="evidence" value="ECO:0007669"/>
    <property type="project" value="TreeGrafter"/>
</dbReference>
<keyword evidence="2" id="KW-0158">Chromosome</keyword>
<dbReference type="PROSITE" id="PS50280">
    <property type="entry name" value="SET"/>
    <property type="match status" value="1"/>
</dbReference>
<dbReference type="GO" id="GO:0008270">
    <property type="term" value="F:zinc ion binding"/>
    <property type="evidence" value="ECO:0007669"/>
    <property type="project" value="InterPro"/>
</dbReference>
<keyword evidence="5" id="KW-0949">S-adenosyl-L-methionine</keyword>
<keyword evidence="4" id="KW-0808">Transferase</keyword>
<dbReference type="PROSITE" id="PS50868">
    <property type="entry name" value="POST_SET"/>
    <property type="match status" value="1"/>
</dbReference>
<dbReference type="Gene3D" id="2.170.270.10">
    <property type="entry name" value="SET domain"/>
    <property type="match status" value="1"/>
</dbReference>
<dbReference type="SMART" id="SM00468">
    <property type="entry name" value="PreSET"/>
    <property type="match status" value="1"/>
</dbReference>
<organism evidence="9 10">
    <name type="scientific">Quillaja saponaria</name>
    <name type="common">Soap bark tree</name>
    <dbReference type="NCBI Taxonomy" id="32244"/>
    <lineage>
        <taxon>Eukaryota</taxon>
        <taxon>Viridiplantae</taxon>
        <taxon>Streptophyta</taxon>
        <taxon>Embryophyta</taxon>
        <taxon>Tracheophyta</taxon>
        <taxon>Spermatophyta</taxon>
        <taxon>Magnoliopsida</taxon>
        <taxon>eudicotyledons</taxon>
        <taxon>Gunneridae</taxon>
        <taxon>Pentapetalae</taxon>
        <taxon>rosids</taxon>
        <taxon>fabids</taxon>
        <taxon>Fabales</taxon>
        <taxon>Quillajaceae</taxon>
        <taxon>Quillaja</taxon>
    </lineage>
</organism>
<feature type="domain" description="Post-SET" evidence="8">
    <location>
        <begin position="240"/>
        <end position="256"/>
    </location>
</feature>
<dbReference type="InterPro" id="IPR051357">
    <property type="entry name" value="H3K9_HMTase_SUVAR3-9"/>
</dbReference>